<dbReference type="Proteomes" id="UP000023623">
    <property type="component" value="Unassembled WGS sequence"/>
</dbReference>
<proteinExistence type="inferred from homology"/>
<evidence type="ECO:0000256" key="5">
    <source>
        <dbReference type="ARBA" id="ARBA00022801"/>
    </source>
</evidence>
<comment type="similarity">
    <text evidence="1">Belongs to the glycerophosphoryl diester phosphodiesterase family.</text>
</comment>
<dbReference type="HOGENOM" id="CLU_036449_0_0_1"/>
<organism evidence="9 10">
    <name type="scientific">Trichophyton soudanense CBS 452.61</name>
    <dbReference type="NCBI Taxonomy" id="1215331"/>
    <lineage>
        <taxon>Eukaryota</taxon>
        <taxon>Fungi</taxon>
        <taxon>Dikarya</taxon>
        <taxon>Ascomycota</taxon>
        <taxon>Pezizomycotina</taxon>
        <taxon>Eurotiomycetes</taxon>
        <taxon>Eurotiomycetidae</taxon>
        <taxon>Onygenales</taxon>
        <taxon>Arthrodermataceae</taxon>
        <taxon>Trichophyton</taxon>
    </lineage>
</organism>
<dbReference type="OrthoDB" id="1058301at2759"/>
<evidence type="ECO:0000256" key="2">
    <source>
        <dbReference type="ARBA" id="ARBA00012247"/>
    </source>
</evidence>
<accession>A0A022Y2Y0</accession>
<evidence type="ECO:0000256" key="1">
    <source>
        <dbReference type="ARBA" id="ARBA00007277"/>
    </source>
</evidence>
<sequence length="419" mass="45536">MKLSVLLMAAAVAAAPGSSSTTHGHGASRIANVDVGVRPGFLVDLMPASPLKEKLAACASLYEKKQGRLRSSDFSISHRGAPLQFPEHTLAGLTAAARMGAGILECDVAFTRDLQLVCRHSQCDLHTTTNILAVPQLAAKCSVPFRPAAGGRPATAKCCTSDITLAEFKSLCGKMDGFNPRATTAAEYMDGTPKFRTDLYASTCGQLLSHKEYMRVVDMYGLKFTPELKAPEVPMPFMGKYSQEQYAQQLIDEYRAARISPERVFLQSFSINDIYFWNSHDADYARQAMFLDSRPDTPEGARQAAATMAQLKQSGIRTLSPAFHALLRLDANNNIVPSDYAVAAKKAGIKLTTWSLERSGPLNKVRSSGDFYYSSIAAAIKDDGDIYRVVDVLAQQVGVAGIFSDWPATVSFYANCFNL</sequence>
<evidence type="ECO:0000313" key="9">
    <source>
        <dbReference type="EMBL" id="EZF76953.1"/>
    </source>
</evidence>
<name>A0A022Y2Y0_TRISD</name>
<dbReference type="Gene3D" id="3.20.20.190">
    <property type="entry name" value="Phosphatidylinositol (PI) phosphodiesterase"/>
    <property type="match status" value="1"/>
</dbReference>
<dbReference type="FunFam" id="3.20.20.190:FF:000040">
    <property type="entry name" value="Glycerophosphoryl diester phosphodiesterase family protein"/>
    <property type="match status" value="1"/>
</dbReference>
<feature type="signal peptide" evidence="7">
    <location>
        <begin position="1"/>
        <end position="20"/>
    </location>
</feature>
<gene>
    <name evidence="9" type="ORF">H105_01780</name>
</gene>
<evidence type="ECO:0000256" key="3">
    <source>
        <dbReference type="ARBA" id="ARBA00022729"/>
    </source>
</evidence>
<evidence type="ECO:0000313" key="10">
    <source>
        <dbReference type="Proteomes" id="UP000023623"/>
    </source>
</evidence>
<reference evidence="9 10" key="1">
    <citation type="submission" date="2014-02" db="EMBL/GenBank/DDBJ databases">
        <title>The Genome Sequence of Trichophyton rubrum (morphotype soudanense) CBS 452.61.</title>
        <authorList>
            <consortium name="The Broad Institute Genomics Platform"/>
            <person name="Cuomo C.A."/>
            <person name="White T.C."/>
            <person name="Graser Y."/>
            <person name="Martinez-Rossi N."/>
            <person name="Heitman J."/>
            <person name="Young S.K."/>
            <person name="Zeng Q."/>
            <person name="Gargeya S."/>
            <person name="Abouelleil A."/>
            <person name="Alvarado L."/>
            <person name="Chapman S.B."/>
            <person name="Gainer-Dewar J."/>
            <person name="Goldberg J."/>
            <person name="Griggs A."/>
            <person name="Gujja S."/>
            <person name="Hansen M."/>
            <person name="Howarth C."/>
            <person name="Imamovic A."/>
            <person name="Larimer J."/>
            <person name="Martinez D."/>
            <person name="Murphy C."/>
            <person name="Pearson M.D."/>
            <person name="Persinoti G."/>
            <person name="Poon T."/>
            <person name="Priest M."/>
            <person name="Roberts A.D."/>
            <person name="Saif S."/>
            <person name="Shea T.D."/>
            <person name="Sykes S.N."/>
            <person name="Wortman J."/>
            <person name="Nusbaum C."/>
            <person name="Birren B."/>
        </authorList>
    </citation>
    <scope>NUCLEOTIDE SEQUENCE [LARGE SCALE GENOMIC DNA]</scope>
    <source>
        <strain evidence="9 10">CBS 452.61</strain>
    </source>
</reference>
<dbReference type="EMBL" id="KK208761">
    <property type="protein sequence ID" value="EZF76953.1"/>
    <property type="molecule type" value="Genomic_DNA"/>
</dbReference>
<dbReference type="PANTHER" id="PTHR43620:SF7">
    <property type="entry name" value="GLYCEROPHOSPHODIESTER PHOSPHODIESTERASE GDPD5-RELATED"/>
    <property type="match status" value="1"/>
</dbReference>
<dbReference type="AlphaFoldDB" id="A0A022Y2Y0"/>
<evidence type="ECO:0000259" key="8">
    <source>
        <dbReference type="PROSITE" id="PS51704"/>
    </source>
</evidence>
<comment type="catalytic activity">
    <reaction evidence="6">
        <text>a sn-glycero-3-phosphodiester + H2O = an alcohol + sn-glycerol 3-phosphate + H(+)</text>
        <dbReference type="Rhea" id="RHEA:12969"/>
        <dbReference type="ChEBI" id="CHEBI:15377"/>
        <dbReference type="ChEBI" id="CHEBI:15378"/>
        <dbReference type="ChEBI" id="CHEBI:30879"/>
        <dbReference type="ChEBI" id="CHEBI:57597"/>
        <dbReference type="ChEBI" id="CHEBI:83408"/>
        <dbReference type="EC" id="3.1.4.46"/>
    </reaction>
</comment>
<keyword evidence="5" id="KW-0378">Hydrolase</keyword>
<dbReference type="GO" id="GO:0008889">
    <property type="term" value="F:glycerophosphodiester phosphodiesterase activity"/>
    <property type="evidence" value="ECO:0007669"/>
    <property type="project" value="UniProtKB-EC"/>
</dbReference>
<dbReference type="Pfam" id="PF03009">
    <property type="entry name" value="GDPD"/>
    <property type="match status" value="1"/>
</dbReference>
<dbReference type="InterPro" id="IPR030395">
    <property type="entry name" value="GP_PDE_dom"/>
</dbReference>
<dbReference type="EC" id="3.1.4.46" evidence="2"/>
<protein>
    <recommendedName>
        <fullName evidence="2">glycerophosphodiester phosphodiesterase</fullName>
        <ecNumber evidence="2">3.1.4.46</ecNumber>
    </recommendedName>
</protein>
<dbReference type="SUPFAM" id="SSF51695">
    <property type="entry name" value="PLC-like phosphodiesterases"/>
    <property type="match status" value="1"/>
</dbReference>
<evidence type="ECO:0000256" key="7">
    <source>
        <dbReference type="SAM" id="SignalP"/>
    </source>
</evidence>
<evidence type="ECO:0000256" key="4">
    <source>
        <dbReference type="ARBA" id="ARBA00022798"/>
    </source>
</evidence>
<keyword evidence="10" id="KW-1185">Reference proteome</keyword>
<dbReference type="PANTHER" id="PTHR43620">
    <property type="entry name" value="GLYCEROPHOSPHORYL DIESTER PHOSPHODIESTERASE"/>
    <property type="match status" value="1"/>
</dbReference>
<evidence type="ECO:0000256" key="6">
    <source>
        <dbReference type="ARBA" id="ARBA00047512"/>
    </source>
</evidence>
<dbReference type="PROSITE" id="PS51704">
    <property type="entry name" value="GP_PDE"/>
    <property type="match status" value="1"/>
</dbReference>
<feature type="domain" description="GP-PDE" evidence="8">
    <location>
        <begin position="73"/>
        <end position="397"/>
    </location>
</feature>
<dbReference type="GO" id="GO:0006071">
    <property type="term" value="P:glycerol metabolic process"/>
    <property type="evidence" value="ECO:0007669"/>
    <property type="project" value="UniProtKB-KW"/>
</dbReference>
<feature type="chain" id="PRO_5001509420" description="glycerophosphodiester phosphodiesterase" evidence="7">
    <location>
        <begin position="21"/>
        <end position="419"/>
    </location>
</feature>
<dbReference type="InterPro" id="IPR017946">
    <property type="entry name" value="PLC-like_Pdiesterase_TIM-brl"/>
</dbReference>
<keyword evidence="3 7" id="KW-0732">Signal</keyword>
<dbReference type="GO" id="GO:0006629">
    <property type="term" value="P:lipid metabolic process"/>
    <property type="evidence" value="ECO:0007669"/>
    <property type="project" value="InterPro"/>
</dbReference>
<keyword evidence="4" id="KW-0319">Glycerol metabolism</keyword>